<reference evidence="2 3" key="1">
    <citation type="journal article" date="2016" name="Nat. Commun.">
        <title>Thousands of microbial genomes shed light on interconnected biogeochemical processes in an aquifer system.</title>
        <authorList>
            <person name="Anantharaman K."/>
            <person name="Brown C.T."/>
            <person name="Hug L.A."/>
            <person name="Sharon I."/>
            <person name="Castelle C.J."/>
            <person name="Probst A.J."/>
            <person name="Thomas B.C."/>
            <person name="Singh A."/>
            <person name="Wilkins M.J."/>
            <person name="Karaoz U."/>
            <person name="Brodie E.L."/>
            <person name="Williams K.H."/>
            <person name="Hubbard S.S."/>
            <person name="Banfield J.F."/>
        </authorList>
    </citation>
    <scope>NUCLEOTIDE SEQUENCE [LARGE SCALE GENOMIC DNA]</scope>
</reference>
<keyword evidence="1" id="KW-0175">Coiled coil</keyword>
<organism evidence="2 3">
    <name type="scientific">Candidatus Taylorbacteria bacterium RIFCSPHIGHO2_01_FULL_51_15</name>
    <dbReference type="NCBI Taxonomy" id="1802304"/>
    <lineage>
        <taxon>Bacteria</taxon>
        <taxon>Candidatus Tayloriibacteriota</taxon>
    </lineage>
</organism>
<evidence type="ECO:0000313" key="3">
    <source>
        <dbReference type="Proteomes" id="UP000178121"/>
    </source>
</evidence>
<proteinExistence type="predicted"/>
<name>A0A1G2MCA6_9BACT</name>
<dbReference type="Proteomes" id="UP000178121">
    <property type="component" value="Unassembled WGS sequence"/>
</dbReference>
<dbReference type="AlphaFoldDB" id="A0A1G2MCA6"/>
<feature type="coiled-coil region" evidence="1">
    <location>
        <begin position="193"/>
        <end position="288"/>
    </location>
</feature>
<feature type="coiled-coil region" evidence="1">
    <location>
        <begin position="131"/>
        <end position="158"/>
    </location>
</feature>
<dbReference type="EMBL" id="MHRI01000007">
    <property type="protein sequence ID" value="OHA21536.1"/>
    <property type="molecule type" value="Genomic_DNA"/>
</dbReference>
<gene>
    <name evidence="2" type="ORF">A2849_03885</name>
</gene>
<accession>A0A1G2MCA6</accession>
<protein>
    <submittedName>
        <fullName evidence="2">Uncharacterized protein</fullName>
    </submittedName>
</protein>
<evidence type="ECO:0000256" key="1">
    <source>
        <dbReference type="SAM" id="Coils"/>
    </source>
</evidence>
<comment type="caution">
    <text evidence="2">The sequence shown here is derived from an EMBL/GenBank/DDBJ whole genome shotgun (WGS) entry which is preliminary data.</text>
</comment>
<sequence>MTTSPETAPVEKKRTLDEMLDADGFSSWLERVPAAKGLNMSDANRDQVEKFYKAWEASKAVAEKSEEIYNQKLASEELGNLTSEEAAEIAALVGNEAVLHPESMVARQEQFELLEKLPKDIAAGEQELAELAAKTGGIDDLKQKIKEAKEKNEDFKKGTADLPKEVQLTVRESLSRLFERWKPLGKSLDQKIKDAKDDKNTEAEAKFSKLKKRLEEEEKIAKTRADIETKYQTSFSAAGWKNEVGELDSKIKQFEEDLKNRETGKTLLDATTERVKQLKEQSSNLRRQVCAKIPVHAAVHKRVSEEVQAKLISATSSKELYVIEEAVQETRRLEALAKSGGSGSSYLDDLPVPVSEYKTDINAQIELVVNKMLVKAIDEIPTGVSMTLFESELQEFMDKARAGLGFKTPDESRRFVIGILEEQRKKAAKNPGTGRATYLSRLIWKLAHGK</sequence>
<evidence type="ECO:0000313" key="2">
    <source>
        <dbReference type="EMBL" id="OHA21536.1"/>
    </source>
</evidence>